<feature type="transmembrane region" description="Helical" evidence="1">
    <location>
        <begin position="69"/>
        <end position="91"/>
    </location>
</feature>
<feature type="transmembrane region" description="Helical" evidence="1">
    <location>
        <begin position="36"/>
        <end position="57"/>
    </location>
</feature>
<gene>
    <name evidence="2" type="ORF">H4K34_11935</name>
</gene>
<evidence type="ECO:0000313" key="2">
    <source>
        <dbReference type="EMBL" id="QNR23084.1"/>
    </source>
</evidence>
<dbReference type="Proteomes" id="UP000516305">
    <property type="component" value="Chromosome"/>
</dbReference>
<reference evidence="2 3" key="1">
    <citation type="submission" date="2020-08" db="EMBL/GenBank/DDBJ databases">
        <title>Croceimicrobium hydrocarbonivorans gen. nov., sp. nov., a novel marine bacterium isolated from a bacterial consortium that degrades polyethylene terephthalate.</title>
        <authorList>
            <person name="Liu R."/>
        </authorList>
    </citation>
    <scope>NUCLEOTIDE SEQUENCE [LARGE SCALE GENOMIC DNA]</scope>
    <source>
        <strain evidence="2 3">A20-9</strain>
    </source>
</reference>
<sequence>MNLKRAMLSAVLIWVLGVSAYTGSFFIHLMADPNLQANLVLTFALIPSAILGAKLYYRSGLKTNGFKLGTGMFFIAMLLDALITVPLFIIPEGGDHISFFSDPGFWFIAVEYILTVGLYWRFKVYARSRKLFS</sequence>
<organism evidence="2 3">
    <name type="scientific">Croceimicrobium hydrocarbonivorans</name>
    <dbReference type="NCBI Taxonomy" id="2761580"/>
    <lineage>
        <taxon>Bacteria</taxon>
        <taxon>Pseudomonadati</taxon>
        <taxon>Bacteroidota</taxon>
        <taxon>Flavobacteriia</taxon>
        <taxon>Flavobacteriales</taxon>
        <taxon>Owenweeksiaceae</taxon>
        <taxon>Croceimicrobium</taxon>
    </lineage>
</organism>
<proteinExistence type="predicted"/>
<evidence type="ECO:0000313" key="3">
    <source>
        <dbReference type="Proteomes" id="UP000516305"/>
    </source>
</evidence>
<name>A0A7H0VBI6_9FLAO</name>
<dbReference type="KEGG" id="chyd:H4K34_11935"/>
<evidence type="ECO:0000256" key="1">
    <source>
        <dbReference type="SAM" id="Phobius"/>
    </source>
</evidence>
<feature type="transmembrane region" description="Helical" evidence="1">
    <location>
        <begin position="103"/>
        <end position="122"/>
    </location>
</feature>
<keyword evidence="1" id="KW-0472">Membrane</keyword>
<keyword evidence="1" id="KW-0812">Transmembrane</keyword>
<keyword evidence="1" id="KW-1133">Transmembrane helix</keyword>
<dbReference type="RefSeq" id="WP_210757620.1">
    <property type="nucleotide sequence ID" value="NZ_CP060139.1"/>
</dbReference>
<accession>A0A7H0VBI6</accession>
<protein>
    <submittedName>
        <fullName evidence="2">DUF5367 family protein</fullName>
    </submittedName>
</protein>
<dbReference type="AlphaFoldDB" id="A0A7H0VBI6"/>
<dbReference type="EMBL" id="CP060139">
    <property type="protein sequence ID" value="QNR23084.1"/>
    <property type="molecule type" value="Genomic_DNA"/>
</dbReference>
<keyword evidence="3" id="KW-1185">Reference proteome</keyword>